<comment type="caution">
    <text evidence="2">The sequence shown here is derived from an EMBL/GenBank/DDBJ whole genome shotgun (WGS) entry which is preliminary data.</text>
</comment>
<feature type="compositionally biased region" description="Low complexity" evidence="1">
    <location>
        <begin position="387"/>
        <end position="400"/>
    </location>
</feature>
<evidence type="ECO:0000313" key="2">
    <source>
        <dbReference type="EMBL" id="MBB6202589.1"/>
    </source>
</evidence>
<evidence type="ECO:0000313" key="3">
    <source>
        <dbReference type="Proteomes" id="UP000518681"/>
    </source>
</evidence>
<dbReference type="AlphaFoldDB" id="A0AAW3UW23"/>
<evidence type="ECO:0000256" key="1">
    <source>
        <dbReference type="SAM" id="MobiDB-lite"/>
    </source>
</evidence>
<feature type="region of interest" description="Disordered" evidence="1">
    <location>
        <begin position="387"/>
        <end position="435"/>
    </location>
</feature>
<sequence length="435" mass="44286">MKAPARQAASGPPALASRQALARVRHGLKDRFPASGMRVAPALRAGHRRIGRRAAKEPAVRRAASREAGIARRAGTTVNARRVALKVVASVANVLRVALMVNAAKARRADSKAAVSVLRAGTTVLVRPVSSKVAASVANALPVALRVNAARAHRAGLKAAATVVPVGTTVNVRHVGSKVAPIAANVPRVALRVNAAKAHRAGLKAVQTAVNAARAHPGGSKEAQIGANAHPAVSKVAAPRAVTTASAVRSAVPVRAQAVRRKAAHVASVRRATPRIAPVSAATVAPRRNAVAANADRAAIAHRAVLKASGVRQGVASALSRSPSKAATVIARTARRARRATTAANAHRPGGNSVIVLLVPATAANVATGANVRLATSTRHCRPPAAALATTAAPRAPTSRAARRLPPEPNATPTTPRASRVAITKTHRAPCACPS</sequence>
<organism evidence="2 3">
    <name type="scientific">Paraburkholderia fungorum</name>
    <dbReference type="NCBI Taxonomy" id="134537"/>
    <lineage>
        <taxon>Bacteria</taxon>
        <taxon>Pseudomonadati</taxon>
        <taxon>Pseudomonadota</taxon>
        <taxon>Betaproteobacteria</taxon>
        <taxon>Burkholderiales</taxon>
        <taxon>Burkholderiaceae</taxon>
        <taxon>Paraburkholderia</taxon>
    </lineage>
</organism>
<dbReference type="EMBL" id="JACIIK010000006">
    <property type="protein sequence ID" value="MBB6202589.1"/>
    <property type="molecule type" value="Genomic_DNA"/>
</dbReference>
<accession>A0AAW3UW23</accession>
<gene>
    <name evidence="2" type="ORF">GGD69_003457</name>
</gene>
<protein>
    <submittedName>
        <fullName evidence="2">Uncharacterized protein</fullName>
    </submittedName>
</protein>
<proteinExistence type="predicted"/>
<name>A0AAW3UW23_9BURK</name>
<reference evidence="2 3" key="1">
    <citation type="submission" date="2020-08" db="EMBL/GenBank/DDBJ databases">
        <title>Genomic Encyclopedia of Type Strains, Phase IV (KMG-V): Genome sequencing to study the core and pangenomes of soil and plant-associated prokaryotes.</title>
        <authorList>
            <person name="Whitman W."/>
        </authorList>
    </citation>
    <scope>NUCLEOTIDE SEQUENCE [LARGE SCALE GENOMIC DNA]</scope>
    <source>
        <strain evidence="2 3">SEMIA 4013</strain>
    </source>
</reference>
<dbReference type="Proteomes" id="UP000518681">
    <property type="component" value="Unassembled WGS sequence"/>
</dbReference>